<dbReference type="InterPro" id="IPR022867">
    <property type="entry name" value="MsrP"/>
</dbReference>
<comment type="function">
    <text evidence="5">Part of the MsrPQ system that repairs oxidized periplasmic proteins containing methionine sulfoxide residues (Met-O), using respiratory chain electrons. Thus protects these proteins from oxidative-stress damage caused by reactive species of oxygen and chlorine generated by the host defense mechanisms. MsrPQ is essential for the maintenance of envelope integrity under bleach stress, rescuing a wide series of structurally unrelated periplasmic proteins from methionine oxidation. The catalytic subunit MsrP is non-stereospecific, being able to reduce both (R-) and (S-) diastereoisomers of methionine sulfoxide.</text>
</comment>
<dbReference type="HAMAP" id="MF_01206">
    <property type="entry name" value="MsrP"/>
    <property type="match status" value="1"/>
</dbReference>
<evidence type="ECO:0000256" key="4">
    <source>
        <dbReference type="ARBA" id="ARBA00023002"/>
    </source>
</evidence>
<dbReference type="InterPro" id="IPR006311">
    <property type="entry name" value="TAT_signal"/>
</dbReference>
<dbReference type="EMBL" id="FNAP01000011">
    <property type="protein sequence ID" value="SDE74953.1"/>
    <property type="molecule type" value="Genomic_DNA"/>
</dbReference>
<comment type="similarity">
    <text evidence="5">Belongs to the MsrP family.</text>
</comment>
<proteinExistence type="inferred from homology"/>
<dbReference type="GO" id="GO:0030091">
    <property type="term" value="P:protein repair"/>
    <property type="evidence" value="ECO:0007669"/>
    <property type="project" value="UniProtKB-UniRule"/>
</dbReference>
<sequence>MLIRTRSTADPRPSEITPEAVYLDRRRLMVGAGALALAGLAGRPAGAAAPEDFAPLADVAASPLSTDEDPNSFEDITAYNNFYEFGTQKEDPARYAGQMSTSPWEIRVEGECAKPGTLGAADLIDSHRLEERIYRLRCVEAWSMVIPWVGIPLAAVLDRFEPTGNAKYVAFETLHDASQMPGQRRSVLDWPYREGLRIDEAMHPLTLMVVGLYGRALPNQNGAPLRLIVPWKYGFKSIKSIVRIAFTQEQPPTAWNMSQPYEYGFYANVNPTVDHPRWSQARERRIGEWGRRETLMFNGYADQVASLYSGMDLTRQY</sequence>
<feature type="binding site" evidence="5">
    <location>
        <begin position="83"/>
        <end position="84"/>
    </location>
    <ligand>
        <name>Mo-molybdopterin</name>
        <dbReference type="ChEBI" id="CHEBI:71302"/>
    </ligand>
</feature>
<feature type="binding site" evidence="5">
    <location>
        <position position="221"/>
    </location>
    <ligand>
        <name>Mo-molybdopterin</name>
        <dbReference type="ChEBI" id="CHEBI:71302"/>
    </ligand>
</feature>
<feature type="domain" description="Oxidoreductase molybdopterin-binding" evidence="6">
    <location>
        <begin position="100"/>
        <end position="255"/>
    </location>
</feature>
<keyword evidence="3 5" id="KW-0732">Signal</keyword>
<protein>
    <recommendedName>
        <fullName evidence="5">Protein-methionine-sulfoxide reductase catalytic subunit MsrP</fullName>
        <ecNumber evidence="5">1.8.5.-</ecNumber>
    </recommendedName>
</protein>
<feature type="binding site" evidence="5">
    <location>
        <position position="226"/>
    </location>
    <ligand>
        <name>Mo-molybdopterin</name>
        <dbReference type="ChEBI" id="CHEBI:71302"/>
    </ligand>
</feature>
<comment type="cofactor">
    <cofactor evidence="5">
        <name>Mo-molybdopterin</name>
        <dbReference type="ChEBI" id="CHEBI:71302"/>
    </cofactor>
    <text evidence="5">Binds 1 Mo-molybdopterin (Mo-MPT) cofactor per subunit.</text>
</comment>
<dbReference type="InterPro" id="IPR036374">
    <property type="entry name" value="OxRdtase_Mopterin-bd_sf"/>
</dbReference>
<dbReference type="PANTHER" id="PTHR43032:SF3">
    <property type="entry name" value="PROTEIN-METHIONINE-SULFOXIDE REDUCTASE CATALYTIC SUBUNIT MSRP"/>
    <property type="match status" value="1"/>
</dbReference>
<organism evidence="7 8">
    <name type="scientific">Rhodospira trueperi</name>
    <dbReference type="NCBI Taxonomy" id="69960"/>
    <lineage>
        <taxon>Bacteria</taxon>
        <taxon>Pseudomonadati</taxon>
        <taxon>Pseudomonadota</taxon>
        <taxon>Alphaproteobacteria</taxon>
        <taxon>Rhodospirillales</taxon>
        <taxon>Rhodospirillaceae</taxon>
        <taxon>Rhodospira</taxon>
    </lineage>
</organism>
<feature type="binding site" evidence="5">
    <location>
        <begin position="237"/>
        <end position="239"/>
    </location>
    <ligand>
        <name>Mo-molybdopterin</name>
        <dbReference type="ChEBI" id="CHEBI:71302"/>
    </ligand>
</feature>
<feature type="binding site" evidence="5">
    <location>
        <position position="80"/>
    </location>
    <ligand>
        <name>Mo-molybdopterin</name>
        <dbReference type="ChEBI" id="CHEBI:71302"/>
    </ligand>
</feature>
<dbReference type="NCBIfam" id="NF003767">
    <property type="entry name" value="PRK05363.1"/>
    <property type="match status" value="1"/>
</dbReference>
<dbReference type="Pfam" id="PF00174">
    <property type="entry name" value="Oxidored_molyb"/>
    <property type="match status" value="1"/>
</dbReference>
<keyword evidence="2 5" id="KW-0479">Metal-binding</keyword>
<dbReference type="AlphaFoldDB" id="A0A1G7FG78"/>
<dbReference type="GO" id="GO:0043546">
    <property type="term" value="F:molybdopterin cofactor binding"/>
    <property type="evidence" value="ECO:0007669"/>
    <property type="project" value="UniProtKB-UniRule"/>
</dbReference>
<evidence type="ECO:0000256" key="1">
    <source>
        <dbReference type="ARBA" id="ARBA00022505"/>
    </source>
</evidence>
<dbReference type="InterPro" id="IPR000572">
    <property type="entry name" value="OxRdtase_Mopterin-bd_dom"/>
</dbReference>
<name>A0A1G7FG78_9PROT</name>
<dbReference type="GO" id="GO:0046872">
    <property type="term" value="F:metal ion binding"/>
    <property type="evidence" value="ECO:0007669"/>
    <property type="project" value="UniProtKB-KW"/>
</dbReference>
<keyword evidence="1 5" id="KW-0500">Molybdenum</keyword>
<keyword evidence="4 5" id="KW-0560">Oxidoreductase</keyword>
<dbReference type="GO" id="GO:0016672">
    <property type="term" value="F:oxidoreductase activity, acting on a sulfur group of donors, quinone or similar compound as acceptor"/>
    <property type="evidence" value="ECO:0007669"/>
    <property type="project" value="UniProtKB-UniRule"/>
</dbReference>
<feature type="binding site" evidence="5">
    <location>
        <position position="173"/>
    </location>
    <ligand>
        <name>Mo-molybdopterin</name>
        <dbReference type="ChEBI" id="CHEBI:71302"/>
    </ligand>
</feature>
<comment type="PTM">
    <text evidence="5">Predicted to be exported by the Tat system. The position of the signal peptide cleavage has not been experimentally proven.</text>
</comment>
<evidence type="ECO:0000256" key="3">
    <source>
        <dbReference type="ARBA" id="ARBA00022729"/>
    </source>
</evidence>
<dbReference type="STRING" id="69960.SAMN05421720_11157"/>
<evidence type="ECO:0000256" key="2">
    <source>
        <dbReference type="ARBA" id="ARBA00022723"/>
    </source>
</evidence>
<dbReference type="RefSeq" id="WP_092787354.1">
    <property type="nucleotide sequence ID" value="NZ_FNAP01000011.1"/>
</dbReference>
<dbReference type="SUPFAM" id="SSF56524">
    <property type="entry name" value="Oxidoreductase molybdopterin-binding domain"/>
    <property type="match status" value="1"/>
</dbReference>
<dbReference type="PANTHER" id="PTHR43032">
    <property type="entry name" value="PROTEIN-METHIONINE-SULFOXIDE REDUCTASE"/>
    <property type="match status" value="1"/>
</dbReference>
<gene>
    <name evidence="5" type="primary">msrP</name>
    <name evidence="7" type="ORF">SAMN05421720_11157</name>
</gene>
<evidence type="ECO:0000313" key="8">
    <source>
        <dbReference type="Proteomes" id="UP000199412"/>
    </source>
</evidence>
<comment type="catalytic activity">
    <reaction evidence="5">
        <text>L-methionyl-[protein] + a quinone + H2O = L-methionyl-(R)-S-oxide-[protein] + a quinol</text>
        <dbReference type="Rhea" id="RHEA:51296"/>
        <dbReference type="Rhea" id="RHEA-COMP:12313"/>
        <dbReference type="Rhea" id="RHEA-COMP:12314"/>
        <dbReference type="ChEBI" id="CHEBI:15377"/>
        <dbReference type="ChEBI" id="CHEBI:16044"/>
        <dbReference type="ChEBI" id="CHEBI:24646"/>
        <dbReference type="ChEBI" id="CHEBI:45764"/>
        <dbReference type="ChEBI" id="CHEBI:132124"/>
    </reaction>
</comment>
<dbReference type="OrthoDB" id="9795587at2"/>
<comment type="catalytic activity">
    <reaction evidence="5">
        <text>L-methionyl-[protein] + a quinone + H2O = L-methionyl-(S)-S-oxide-[protein] + a quinol</text>
        <dbReference type="Rhea" id="RHEA:51292"/>
        <dbReference type="Rhea" id="RHEA-COMP:12313"/>
        <dbReference type="Rhea" id="RHEA-COMP:12315"/>
        <dbReference type="ChEBI" id="CHEBI:15377"/>
        <dbReference type="ChEBI" id="CHEBI:16044"/>
        <dbReference type="ChEBI" id="CHEBI:24646"/>
        <dbReference type="ChEBI" id="CHEBI:44120"/>
        <dbReference type="ChEBI" id="CHEBI:132124"/>
    </reaction>
</comment>
<comment type="subunit">
    <text evidence="5">Heterodimer of a catalytic subunit (MsrP) and a heme-binding subunit (MsrQ).</text>
</comment>
<accession>A0A1G7FG78</accession>
<dbReference type="Proteomes" id="UP000199412">
    <property type="component" value="Unassembled WGS sequence"/>
</dbReference>
<feature type="binding site" evidence="5">
    <location>
        <position position="138"/>
    </location>
    <ligand>
        <name>Mo-molybdopterin</name>
        <dbReference type="ChEBI" id="CHEBI:71302"/>
    </ligand>
    <ligandPart>
        <name>Mo</name>
        <dbReference type="ChEBI" id="CHEBI:28685"/>
    </ligandPart>
</feature>
<dbReference type="EC" id="1.8.5.-" evidence="5"/>
<evidence type="ECO:0000313" key="7">
    <source>
        <dbReference type="EMBL" id="SDE74953.1"/>
    </source>
</evidence>
<reference evidence="7 8" key="1">
    <citation type="submission" date="2016-10" db="EMBL/GenBank/DDBJ databases">
        <authorList>
            <person name="de Groot N.N."/>
        </authorList>
    </citation>
    <scope>NUCLEOTIDE SEQUENCE [LARGE SCALE GENOMIC DNA]</scope>
    <source>
        <strain evidence="7 8">ATCC 700224</strain>
    </source>
</reference>
<dbReference type="PROSITE" id="PS51318">
    <property type="entry name" value="TAT"/>
    <property type="match status" value="1"/>
</dbReference>
<keyword evidence="8" id="KW-1185">Reference proteome</keyword>
<evidence type="ECO:0000259" key="6">
    <source>
        <dbReference type="Pfam" id="PF00174"/>
    </source>
</evidence>
<dbReference type="Gene3D" id="3.90.420.10">
    <property type="entry name" value="Oxidoreductase, molybdopterin-binding domain"/>
    <property type="match status" value="1"/>
</dbReference>
<evidence type="ECO:0000256" key="5">
    <source>
        <dbReference type="HAMAP-Rule" id="MF_01206"/>
    </source>
</evidence>